<evidence type="ECO:0000313" key="8">
    <source>
        <dbReference type="EMBL" id="HHH14223.1"/>
    </source>
</evidence>
<evidence type="ECO:0000256" key="3">
    <source>
        <dbReference type="ARBA" id="ARBA00023125"/>
    </source>
</evidence>
<organism evidence="8">
    <name type="scientific">candidate division WWE3 bacterium</name>
    <dbReference type="NCBI Taxonomy" id="2053526"/>
    <lineage>
        <taxon>Bacteria</taxon>
        <taxon>Katanobacteria</taxon>
    </lineage>
</organism>
<gene>
    <name evidence="6 8" type="primary">ruvA</name>
    <name evidence="8" type="ORF">ENJ78_00765</name>
</gene>
<dbReference type="SMART" id="SM00278">
    <property type="entry name" value="HhH1"/>
    <property type="match status" value="2"/>
</dbReference>
<evidence type="ECO:0000259" key="7">
    <source>
        <dbReference type="PROSITE" id="PS50030"/>
    </source>
</evidence>
<dbReference type="HAMAP" id="MF_00031">
    <property type="entry name" value="DNA_HJ_migration_RuvA"/>
    <property type="match status" value="1"/>
</dbReference>
<feature type="region of interest" description="Domain II" evidence="6">
    <location>
        <begin position="64"/>
        <end position="141"/>
    </location>
</feature>
<dbReference type="GO" id="GO:0048476">
    <property type="term" value="C:Holliday junction resolvase complex"/>
    <property type="evidence" value="ECO:0007669"/>
    <property type="project" value="UniProtKB-UniRule"/>
</dbReference>
<dbReference type="PROSITE" id="PS50030">
    <property type="entry name" value="UBA"/>
    <property type="match status" value="1"/>
</dbReference>
<comment type="caution">
    <text evidence="8">The sequence shown here is derived from an EMBL/GenBank/DDBJ whole genome shotgun (WGS) entry which is preliminary data.</text>
</comment>
<dbReference type="SUPFAM" id="SSF46929">
    <property type="entry name" value="DNA helicase RuvA subunit, C-terminal domain"/>
    <property type="match status" value="1"/>
</dbReference>
<dbReference type="InterPro" id="IPR012340">
    <property type="entry name" value="NA-bd_OB-fold"/>
</dbReference>
<dbReference type="GO" id="GO:0005524">
    <property type="term" value="F:ATP binding"/>
    <property type="evidence" value="ECO:0007669"/>
    <property type="project" value="InterPro"/>
</dbReference>
<dbReference type="Pfam" id="PF01330">
    <property type="entry name" value="RuvA_N"/>
    <property type="match status" value="1"/>
</dbReference>
<sequence length="192" mass="21139">MIYSLEGIVSLKRANFAVINVNGVGYRVYFTSKDLNSLSLGKSVFVYTHYLSTDTQTSLFGFLYEESLELFLLLTGVSGVGPRIAFTILDSAPLSEITEAISNAESSFFKKVKGVGPKLALKIIVEMQDKVGKIKELNLSPLSQVDEEILQALCNLGFSSKIAREALESLDSNLSEEEKLKQAIKFISKNAR</sequence>
<keyword evidence="2 6" id="KW-0227">DNA damage</keyword>
<dbReference type="Pfam" id="PF14520">
    <property type="entry name" value="HHH_5"/>
    <property type="match status" value="1"/>
</dbReference>
<dbReference type="AlphaFoldDB" id="A0A7V5MIL5"/>
<accession>A0A7V5MIL5</accession>
<dbReference type="Gene3D" id="1.10.150.20">
    <property type="entry name" value="5' to 3' exonuclease, C-terminal subdomain"/>
    <property type="match status" value="1"/>
</dbReference>
<comment type="subcellular location">
    <subcellularLocation>
        <location evidence="6">Cytoplasm</location>
    </subcellularLocation>
</comment>
<evidence type="ECO:0000256" key="6">
    <source>
        <dbReference type="HAMAP-Rule" id="MF_00031"/>
    </source>
</evidence>
<comment type="similarity">
    <text evidence="6">Belongs to the RuvA family.</text>
</comment>
<dbReference type="EMBL" id="DRNS01000058">
    <property type="protein sequence ID" value="HHH14223.1"/>
    <property type="molecule type" value="Genomic_DNA"/>
</dbReference>
<name>A0A7V5MIL5_UNCKA</name>
<dbReference type="InterPro" id="IPR003583">
    <property type="entry name" value="Hlx-hairpin-Hlx_DNA-bd_motif"/>
</dbReference>
<dbReference type="GO" id="GO:0009379">
    <property type="term" value="C:Holliday junction helicase complex"/>
    <property type="evidence" value="ECO:0007669"/>
    <property type="project" value="InterPro"/>
</dbReference>
<keyword evidence="1 6" id="KW-0963">Cytoplasm</keyword>
<feature type="region of interest" description="Domain III" evidence="6">
    <location>
        <begin position="147"/>
        <end position="192"/>
    </location>
</feature>
<dbReference type="Pfam" id="PF07499">
    <property type="entry name" value="RuvA_C"/>
    <property type="match status" value="1"/>
</dbReference>
<evidence type="ECO:0000256" key="1">
    <source>
        <dbReference type="ARBA" id="ARBA00022490"/>
    </source>
</evidence>
<feature type="domain" description="UBA" evidence="7">
    <location>
        <begin position="144"/>
        <end position="190"/>
    </location>
</feature>
<dbReference type="InterPro" id="IPR013849">
    <property type="entry name" value="DNA_helicase_Holl-junc_RuvA_I"/>
</dbReference>
<dbReference type="InterPro" id="IPR015940">
    <property type="entry name" value="UBA"/>
</dbReference>
<dbReference type="InterPro" id="IPR000085">
    <property type="entry name" value="RuvA"/>
</dbReference>
<comment type="caution">
    <text evidence="6">Lacks conserved residue(s) required for the propagation of feature annotation.</text>
</comment>
<keyword evidence="4 6" id="KW-0233">DNA recombination</keyword>
<dbReference type="GO" id="GO:0006281">
    <property type="term" value="P:DNA repair"/>
    <property type="evidence" value="ECO:0007669"/>
    <property type="project" value="UniProtKB-UniRule"/>
</dbReference>
<dbReference type="GO" id="GO:0000400">
    <property type="term" value="F:four-way junction DNA binding"/>
    <property type="evidence" value="ECO:0007669"/>
    <property type="project" value="UniProtKB-UniRule"/>
</dbReference>
<evidence type="ECO:0000256" key="2">
    <source>
        <dbReference type="ARBA" id="ARBA00022763"/>
    </source>
</evidence>
<dbReference type="GO" id="GO:0016787">
    <property type="term" value="F:hydrolase activity"/>
    <property type="evidence" value="ECO:0007669"/>
    <property type="project" value="UniProtKB-KW"/>
</dbReference>
<dbReference type="CDD" id="cd14332">
    <property type="entry name" value="UBA_RuvA_C"/>
    <property type="match status" value="1"/>
</dbReference>
<dbReference type="InterPro" id="IPR011114">
    <property type="entry name" value="RuvA_C"/>
</dbReference>
<keyword evidence="5 6" id="KW-0234">DNA repair</keyword>
<dbReference type="InterPro" id="IPR036267">
    <property type="entry name" value="RuvA_C_sf"/>
</dbReference>
<reference evidence="8" key="1">
    <citation type="journal article" date="2020" name="mSystems">
        <title>Genome- and Community-Level Interaction Insights into Carbon Utilization and Element Cycling Functions of Hydrothermarchaeota in Hydrothermal Sediment.</title>
        <authorList>
            <person name="Zhou Z."/>
            <person name="Liu Y."/>
            <person name="Xu W."/>
            <person name="Pan J."/>
            <person name="Luo Z.H."/>
            <person name="Li M."/>
        </authorList>
    </citation>
    <scope>NUCLEOTIDE SEQUENCE [LARGE SCALE GENOMIC DNA]</scope>
    <source>
        <strain evidence="8">HyVt-517</strain>
    </source>
</reference>
<dbReference type="Proteomes" id="UP000886106">
    <property type="component" value="Unassembled WGS sequence"/>
</dbReference>
<dbReference type="SUPFAM" id="SSF50249">
    <property type="entry name" value="Nucleic acid-binding proteins"/>
    <property type="match status" value="1"/>
</dbReference>
<comment type="subunit">
    <text evidence="6">Homotetramer. Forms an RuvA(8)-RuvB(12)-Holliday junction (HJ) complex. HJ DNA is sandwiched between 2 RuvA tetramers; dsDNA enters through RuvA and exits via RuvB. An RuvB hexamer assembles on each DNA strand where it exits the tetramer. Each RuvB hexamer is contacted by two RuvA subunits (via domain III) on 2 adjacent RuvB subunits; this complex drives branch migration. In the full resolvosome a probable DNA-RuvA(4)-RuvB(12)-RuvC(2) complex forms which resolves the HJ.</text>
</comment>
<keyword evidence="8" id="KW-0378">Hydrolase</keyword>
<keyword evidence="3 6" id="KW-0238">DNA-binding</keyword>
<dbReference type="GO" id="GO:0009378">
    <property type="term" value="F:four-way junction helicase activity"/>
    <property type="evidence" value="ECO:0007669"/>
    <property type="project" value="InterPro"/>
</dbReference>
<dbReference type="Gene3D" id="2.40.50.140">
    <property type="entry name" value="Nucleic acid-binding proteins"/>
    <property type="match status" value="1"/>
</dbReference>
<evidence type="ECO:0000256" key="4">
    <source>
        <dbReference type="ARBA" id="ARBA00023172"/>
    </source>
</evidence>
<dbReference type="GO" id="GO:0005737">
    <property type="term" value="C:cytoplasm"/>
    <property type="evidence" value="ECO:0007669"/>
    <property type="project" value="UniProtKB-SubCell"/>
</dbReference>
<comment type="function">
    <text evidence="6">The RuvA-RuvB-RuvC complex processes Holliday junction (HJ) DNA during genetic recombination and DNA repair, while the RuvA-RuvB complex plays an important role in the rescue of blocked DNA replication forks via replication fork reversal (RFR). RuvA specifically binds to HJ cruciform DNA, conferring on it an open structure. The RuvB hexamer acts as an ATP-dependent pump, pulling dsDNA into and through the RuvAB complex. HJ branch migration allows RuvC to scan DNA until it finds its consensus sequence, where it cleaves and resolves the cruciform DNA.</text>
</comment>
<proteinExistence type="inferred from homology"/>
<comment type="domain">
    <text evidence="6">Has three domains with a flexible linker between the domains II and III and assumes an 'L' shape. Domain III is highly mobile and contacts RuvB.</text>
</comment>
<dbReference type="SUPFAM" id="SSF47781">
    <property type="entry name" value="RuvA domain 2-like"/>
    <property type="match status" value="1"/>
</dbReference>
<dbReference type="InterPro" id="IPR010994">
    <property type="entry name" value="RuvA_2-like"/>
</dbReference>
<dbReference type="GO" id="GO:0006310">
    <property type="term" value="P:DNA recombination"/>
    <property type="evidence" value="ECO:0007669"/>
    <property type="project" value="UniProtKB-UniRule"/>
</dbReference>
<evidence type="ECO:0000256" key="5">
    <source>
        <dbReference type="ARBA" id="ARBA00023204"/>
    </source>
</evidence>
<protein>
    <recommendedName>
        <fullName evidence="6">Holliday junction branch migration complex subunit RuvA</fullName>
    </recommendedName>
</protein>
<dbReference type="NCBIfam" id="TIGR00084">
    <property type="entry name" value="ruvA"/>
    <property type="match status" value="1"/>
</dbReference>